<dbReference type="Gene3D" id="3.30.2170.10">
    <property type="entry name" value="archaeoglobus fulgidus dsm 4304 superfamily"/>
    <property type="match status" value="1"/>
</dbReference>
<dbReference type="GO" id="GO:0003727">
    <property type="term" value="F:single-stranded RNA binding"/>
    <property type="evidence" value="ECO:0007669"/>
    <property type="project" value="TreeGrafter"/>
</dbReference>
<dbReference type="GO" id="GO:0005737">
    <property type="term" value="C:cytoplasm"/>
    <property type="evidence" value="ECO:0007669"/>
    <property type="project" value="UniProtKB-SubCell"/>
</dbReference>
<dbReference type="RefSeq" id="WP_058292134.1">
    <property type="nucleotide sequence ID" value="NZ_AP017649.1"/>
</dbReference>
<evidence type="ECO:0000256" key="4">
    <source>
        <dbReference type="ARBA" id="ARBA00022759"/>
    </source>
</evidence>
<dbReference type="EMBL" id="JGYD01000010">
    <property type="protein sequence ID" value="KSV18624.1"/>
    <property type="molecule type" value="Genomic_DNA"/>
</dbReference>
<feature type="binding site" evidence="6">
    <location>
        <position position="45"/>
    </location>
    <ligand>
        <name>Mg(2+)</name>
        <dbReference type="ChEBI" id="CHEBI:18420"/>
    </ligand>
</feature>
<comment type="similarity">
    <text evidence="6">Belongs to the endonuclease V family.</text>
</comment>
<feature type="site" description="Interaction with target DNA" evidence="6">
    <location>
        <position position="83"/>
    </location>
</feature>
<accession>A0A0V8M4G5</accession>
<name>A0A0V8M4G5_9CHLR</name>
<dbReference type="AlphaFoldDB" id="A0A0V8M4G5"/>
<dbReference type="HAMAP" id="MF_00801">
    <property type="entry name" value="Endonuclease_5"/>
    <property type="match status" value="1"/>
</dbReference>
<reference evidence="8 9" key="1">
    <citation type="journal article" date="2015" name="Sci. Rep.">
        <title>A comparative genomics and reductive dehalogenase gene transcription study of two chloroethene-respiring bacteria, Dehalococcoides mccartyi strains MB and 11a.</title>
        <authorList>
            <person name="Low A."/>
            <person name="Shen Z."/>
            <person name="Cheng D."/>
            <person name="Rogers M.J."/>
            <person name="Lee P.K."/>
            <person name="He J."/>
        </authorList>
    </citation>
    <scope>NUCLEOTIDE SEQUENCE [LARGE SCALE GENOMIC DNA]</scope>
    <source>
        <strain evidence="8 9">MB</strain>
    </source>
</reference>
<evidence type="ECO:0000256" key="3">
    <source>
        <dbReference type="ARBA" id="ARBA00022722"/>
    </source>
</evidence>
<evidence type="ECO:0000313" key="8">
    <source>
        <dbReference type="EMBL" id="KSV18624.1"/>
    </source>
</evidence>
<protein>
    <recommendedName>
        <fullName evidence="6">Endonuclease V</fullName>
        <ecNumber evidence="6">3.1.21.7</ecNumber>
    </recommendedName>
    <alternativeName>
        <fullName evidence="6">Deoxyinosine 3'endonuclease</fullName>
    </alternativeName>
    <alternativeName>
        <fullName evidence="6">Deoxyribonuclease V</fullName>
        <shortName evidence="6">DNase V</shortName>
    </alternativeName>
</protein>
<dbReference type="Proteomes" id="UP000218257">
    <property type="component" value="Chromosome"/>
</dbReference>
<keyword evidence="2 6" id="KW-0963">Cytoplasm</keyword>
<comment type="subcellular location">
    <subcellularLocation>
        <location evidence="1 6">Cytoplasm</location>
    </subcellularLocation>
</comment>
<dbReference type="GO" id="GO:0043737">
    <property type="term" value="F:deoxyribonuclease V activity"/>
    <property type="evidence" value="ECO:0007669"/>
    <property type="project" value="UniProtKB-UniRule"/>
</dbReference>
<keyword evidence="6" id="KW-0479">Metal-binding</keyword>
<comment type="catalytic activity">
    <reaction evidence="6">
        <text>Endonucleolytic cleavage at apurinic or apyrimidinic sites to products with a 5'-phosphate.</text>
        <dbReference type="EC" id="3.1.21.7"/>
    </reaction>
</comment>
<keyword evidence="6" id="KW-0460">Magnesium</keyword>
<dbReference type="Pfam" id="PF04493">
    <property type="entry name" value="Endonuclease_5"/>
    <property type="match status" value="1"/>
</dbReference>
<keyword evidence="3 6" id="KW-0540">Nuclease</keyword>
<dbReference type="PANTHER" id="PTHR28511:SF1">
    <property type="entry name" value="ENDONUCLEASE V"/>
    <property type="match status" value="1"/>
</dbReference>
<evidence type="ECO:0000256" key="5">
    <source>
        <dbReference type="ARBA" id="ARBA00022801"/>
    </source>
</evidence>
<evidence type="ECO:0000256" key="2">
    <source>
        <dbReference type="ARBA" id="ARBA00022490"/>
    </source>
</evidence>
<evidence type="ECO:0000256" key="6">
    <source>
        <dbReference type="HAMAP-Rule" id="MF_00801"/>
    </source>
</evidence>
<reference evidence="7 10" key="2">
    <citation type="journal article" date="2017" name="Sci. Rep.">
        <title>Isolation and genomic characterization of a Dehalococcoides strain suggests genomic rearrangement during culture.</title>
        <authorList>
            <person name="Yohda M."/>
            <person name="Ikegami K."/>
            <person name="Aita Y."/>
            <person name="Kitajima M."/>
            <person name="Takechi A."/>
            <person name="Iwamoto M."/>
            <person name="Fukuda T."/>
            <person name="Tamura N."/>
            <person name="Shibasaki J."/>
            <person name="Koike S."/>
            <person name="Komatsu D."/>
            <person name="Miyagi S."/>
            <person name="Nishimura M."/>
            <person name="Uchino Y."/>
            <person name="Shiroma A."/>
            <person name="Shimoji M."/>
            <person name="Tamotsu H."/>
            <person name="Ashimine N."/>
            <person name="Shinzato M."/>
            <person name="Ohki S."/>
            <person name="Nakano K."/>
            <person name="Teruya K."/>
            <person name="Satou K."/>
            <person name="Hirano T."/>
            <person name="Yagi O."/>
        </authorList>
    </citation>
    <scope>NUCLEOTIDE SEQUENCE [LARGE SCALE GENOMIC DNA]</scope>
    <source>
        <strain evidence="7 10">UCH-ATV1</strain>
    </source>
</reference>
<gene>
    <name evidence="6" type="primary">nfi</name>
    <name evidence="8" type="ORF">DA01_01230</name>
    <name evidence="7" type="ORF">DEHALATV1_0454</name>
</gene>
<dbReference type="GO" id="GO:0016891">
    <property type="term" value="F:RNA endonuclease activity producing 5'-phosphomonoesters, hydrolytic mechanism"/>
    <property type="evidence" value="ECO:0007669"/>
    <property type="project" value="TreeGrafter"/>
</dbReference>
<dbReference type="PANTHER" id="PTHR28511">
    <property type="entry name" value="ENDONUCLEASE V"/>
    <property type="match status" value="1"/>
</dbReference>
<evidence type="ECO:0000313" key="9">
    <source>
        <dbReference type="Proteomes" id="UP000053577"/>
    </source>
</evidence>
<comment type="function">
    <text evidence="6">DNA repair enzyme involved in the repair of deaminated bases. Selectively cleaves double-stranded DNA at the second phosphodiester bond 3' to a deoxyinosine leaving behind the intact lesion on the nicked DNA.</text>
</comment>
<dbReference type="EMBL" id="AP017649">
    <property type="protein sequence ID" value="BAZ97082.1"/>
    <property type="molecule type" value="Genomic_DNA"/>
</dbReference>
<dbReference type="OrthoDB" id="9790916at2"/>
<organism evidence="8 9">
    <name type="scientific">Dehalococcoides mccartyi</name>
    <dbReference type="NCBI Taxonomy" id="61435"/>
    <lineage>
        <taxon>Bacteria</taxon>
        <taxon>Bacillati</taxon>
        <taxon>Chloroflexota</taxon>
        <taxon>Dehalococcoidia</taxon>
        <taxon>Dehalococcoidales</taxon>
        <taxon>Dehalococcoidaceae</taxon>
        <taxon>Dehalococcoides</taxon>
    </lineage>
</organism>
<keyword evidence="4 6" id="KW-0255">Endonuclease</keyword>
<evidence type="ECO:0000313" key="10">
    <source>
        <dbReference type="Proteomes" id="UP000218257"/>
    </source>
</evidence>
<dbReference type="GO" id="GO:0006281">
    <property type="term" value="P:DNA repair"/>
    <property type="evidence" value="ECO:0007669"/>
    <property type="project" value="UniProtKB-UniRule"/>
</dbReference>
<dbReference type="GO" id="GO:0000287">
    <property type="term" value="F:magnesium ion binding"/>
    <property type="evidence" value="ECO:0007669"/>
    <property type="project" value="UniProtKB-UniRule"/>
</dbReference>
<evidence type="ECO:0000256" key="1">
    <source>
        <dbReference type="ARBA" id="ARBA00004496"/>
    </source>
</evidence>
<sequence length="223" mass="24538">MNVKIKKLHDWDMTPSQAIALQRELAQKVSVCGTLPDIHLVAGADVWHSRTSGMGRAAVVVLSYPDMQLVEVSRSEGHCHFPYIPGLLSFREMPLLLSAFEGLENIPDLILMDGQGLAHPRRLGIASHLGLFLNKPVIGCAKSRLIGEYTALDENAGSFSDLYHNTELIGRVMRTRQGVNPLFISVGHKICLEEACSMVAECCRGYRLPEPTRQAHLAAAELI</sequence>
<proteinExistence type="inferred from homology"/>
<evidence type="ECO:0000313" key="7">
    <source>
        <dbReference type="EMBL" id="BAZ97082.1"/>
    </source>
</evidence>
<feature type="binding site" evidence="6">
    <location>
        <position position="113"/>
    </location>
    <ligand>
        <name>Mg(2+)</name>
        <dbReference type="ChEBI" id="CHEBI:18420"/>
    </ligand>
</feature>
<comment type="cofactor">
    <cofactor evidence="6">
        <name>Mg(2+)</name>
        <dbReference type="ChEBI" id="CHEBI:18420"/>
    </cofactor>
</comment>
<dbReference type="NCBIfam" id="NF008629">
    <property type="entry name" value="PRK11617.1"/>
    <property type="match status" value="1"/>
</dbReference>
<keyword evidence="5 6" id="KW-0378">Hydrolase</keyword>
<keyword evidence="6" id="KW-0227">DNA damage</keyword>
<dbReference type="EC" id="3.1.21.7" evidence="6"/>
<dbReference type="CDD" id="cd06559">
    <property type="entry name" value="Endonuclease_V"/>
    <property type="match status" value="1"/>
</dbReference>
<keyword evidence="6" id="KW-0234">DNA repair</keyword>
<dbReference type="PATRIC" id="fig|61435.5.peg.251"/>
<dbReference type="Proteomes" id="UP000053577">
    <property type="component" value="Unassembled WGS sequence"/>
</dbReference>
<dbReference type="InterPro" id="IPR007581">
    <property type="entry name" value="Endonuclease-V"/>
</dbReference>